<accession>A0A917VYJ4</accession>
<keyword evidence="2" id="KW-1185">Reference proteome</keyword>
<reference evidence="1" key="1">
    <citation type="journal article" date="2014" name="Int. J. Syst. Evol. Microbiol.">
        <title>Complete genome sequence of Corynebacterium casei LMG S-19264T (=DSM 44701T), isolated from a smear-ripened cheese.</title>
        <authorList>
            <consortium name="US DOE Joint Genome Institute (JGI-PGF)"/>
            <person name="Walter F."/>
            <person name="Albersmeier A."/>
            <person name="Kalinowski J."/>
            <person name="Ruckert C."/>
        </authorList>
    </citation>
    <scope>NUCLEOTIDE SEQUENCE</scope>
    <source>
        <strain evidence="1">CGMCC 4.3508</strain>
    </source>
</reference>
<dbReference type="EMBL" id="BMMH01000021">
    <property type="protein sequence ID" value="GGL38217.1"/>
    <property type="molecule type" value="Genomic_DNA"/>
</dbReference>
<evidence type="ECO:0000313" key="1">
    <source>
        <dbReference type="EMBL" id="GGL38217.1"/>
    </source>
</evidence>
<gene>
    <name evidence="1" type="ORF">GCM10011588_61010</name>
</gene>
<evidence type="ECO:0000313" key="2">
    <source>
        <dbReference type="Proteomes" id="UP000638263"/>
    </source>
</evidence>
<name>A0A917VYJ4_9NOCA</name>
<sequence length="107" mass="11859">MTQPEALARPYWRSTGNPRFPLAAEVAGSWWVVRANPFPDHCMWTLFVDGVVRYDIERVPPSWGRLAPWSAPPLDSATAESVLAPVRQLGVYGSEVGRPCDDPFCCG</sequence>
<dbReference type="RefSeq" id="WP_063000409.1">
    <property type="nucleotide sequence ID" value="NZ_BMMH01000021.1"/>
</dbReference>
<reference evidence="1" key="2">
    <citation type="submission" date="2020-09" db="EMBL/GenBank/DDBJ databases">
        <authorList>
            <person name="Sun Q."/>
            <person name="Zhou Y."/>
        </authorList>
    </citation>
    <scope>NUCLEOTIDE SEQUENCE</scope>
    <source>
        <strain evidence="1">CGMCC 4.3508</strain>
    </source>
</reference>
<dbReference type="Proteomes" id="UP000638263">
    <property type="component" value="Unassembled WGS sequence"/>
</dbReference>
<dbReference type="AlphaFoldDB" id="A0A917VYJ4"/>
<organism evidence="1 2">
    <name type="scientific">Nocardia jinanensis</name>
    <dbReference type="NCBI Taxonomy" id="382504"/>
    <lineage>
        <taxon>Bacteria</taxon>
        <taxon>Bacillati</taxon>
        <taxon>Actinomycetota</taxon>
        <taxon>Actinomycetes</taxon>
        <taxon>Mycobacteriales</taxon>
        <taxon>Nocardiaceae</taxon>
        <taxon>Nocardia</taxon>
    </lineage>
</organism>
<protein>
    <submittedName>
        <fullName evidence="1">Uncharacterized protein</fullName>
    </submittedName>
</protein>
<proteinExistence type="predicted"/>
<comment type="caution">
    <text evidence="1">The sequence shown here is derived from an EMBL/GenBank/DDBJ whole genome shotgun (WGS) entry which is preliminary data.</text>
</comment>